<name>R0KV13_EXST2</name>
<accession>R0KV13</accession>
<proteinExistence type="predicted"/>
<reference evidence="1 2" key="2">
    <citation type="journal article" date="2013" name="PLoS Genet.">
        <title>Comparative genome structure, secondary metabolite, and effector coding capacity across Cochliobolus pathogens.</title>
        <authorList>
            <person name="Condon B.J."/>
            <person name="Leng Y."/>
            <person name="Wu D."/>
            <person name="Bushley K.E."/>
            <person name="Ohm R.A."/>
            <person name="Otillar R."/>
            <person name="Martin J."/>
            <person name="Schackwitz W."/>
            <person name="Grimwood J."/>
            <person name="MohdZainudin N."/>
            <person name="Xue C."/>
            <person name="Wang R."/>
            <person name="Manning V.A."/>
            <person name="Dhillon B."/>
            <person name="Tu Z.J."/>
            <person name="Steffenson B.J."/>
            <person name="Salamov A."/>
            <person name="Sun H."/>
            <person name="Lowry S."/>
            <person name="LaButti K."/>
            <person name="Han J."/>
            <person name="Copeland A."/>
            <person name="Lindquist E."/>
            <person name="Barry K."/>
            <person name="Schmutz J."/>
            <person name="Baker S.E."/>
            <person name="Ciuffetti L.M."/>
            <person name="Grigoriev I.V."/>
            <person name="Zhong S."/>
            <person name="Turgeon B.G."/>
        </authorList>
    </citation>
    <scope>NUCLEOTIDE SEQUENCE [LARGE SCALE GENOMIC DNA]</scope>
    <source>
        <strain evidence="2">28A</strain>
    </source>
</reference>
<evidence type="ECO:0000313" key="2">
    <source>
        <dbReference type="Proteomes" id="UP000016935"/>
    </source>
</evidence>
<dbReference type="AlphaFoldDB" id="R0KV13"/>
<dbReference type="EMBL" id="KB908481">
    <property type="protein sequence ID" value="EOA91587.1"/>
    <property type="molecule type" value="Genomic_DNA"/>
</dbReference>
<dbReference type="GeneID" id="19401932"/>
<keyword evidence="2" id="KW-1185">Reference proteome</keyword>
<dbReference type="OrthoDB" id="4802779at2759"/>
<reference evidence="1 2" key="1">
    <citation type="journal article" date="2012" name="PLoS Pathog.">
        <title>Diverse lifestyles and strategies of plant pathogenesis encoded in the genomes of eighteen Dothideomycetes fungi.</title>
        <authorList>
            <person name="Ohm R.A."/>
            <person name="Feau N."/>
            <person name="Henrissat B."/>
            <person name="Schoch C.L."/>
            <person name="Horwitz B.A."/>
            <person name="Barry K.W."/>
            <person name="Condon B.J."/>
            <person name="Copeland A.C."/>
            <person name="Dhillon B."/>
            <person name="Glaser F."/>
            <person name="Hesse C.N."/>
            <person name="Kosti I."/>
            <person name="LaButti K."/>
            <person name="Lindquist E.A."/>
            <person name="Lucas S."/>
            <person name="Salamov A.A."/>
            <person name="Bradshaw R.E."/>
            <person name="Ciuffetti L."/>
            <person name="Hamelin R.C."/>
            <person name="Kema G.H.J."/>
            <person name="Lawrence C."/>
            <person name="Scott J.A."/>
            <person name="Spatafora J.W."/>
            <person name="Turgeon B.G."/>
            <person name="de Wit P.J.G.M."/>
            <person name="Zhong S."/>
            <person name="Goodwin S.B."/>
            <person name="Grigoriev I.V."/>
        </authorList>
    </citation>
    <scope>NUCLEOTIDE SEQUENCE [LARGE SCALE GENOMIC DNA]</scope>
    <source>
        <strain evidence="2">28A</strain>
    </source>
</reference>
<dbReference type="HOGENOM" id="CLU_1846138_0_0_1"/>
<evidence type="ECO:0000313" key="1">
    <source>
        <dbReference type="EMBL" id="EOA91587.1"/>
    </source>
</evidence>
<organism evidence="1 2">
    <name type="scientific">Exserohilum turcicum (strain 28A)</name>
    <name type="common">Northern leaf blight fungus</name>
    <name type="synonym">Setosphaeria turcica</name>
    <dbReference type="NCBI Taxonomy" id="671987"/>
    <lineage>
        <taxon>Eukaryota</taxon>
        <taxon>Fungi</taxon>
        <taxon>Dikarya</taxon>
        <taxon>Ascomycota</taxon>
        <taxon>Pezizomycotina</taxon>
        <taxon>Dothideomycetes</taxon>
        <taxon>Pleosporomycetidae</taxon>
        <taxon>Pleosporales</taxon>
        <taxon>Pleosporineae</taxon>
        <taxon>Pleosporaceae</taxon>
        <taxon>Exserohilum</taxon>
    </lineage>
</organism>
<protein>
    <submittedName>
        <fullName evidence="1">Uncharacterized protein</fullName>
    </submittedName>
</protein>
<dbReference type="RefSeq" id="XP_008020065.1">
    <property type="nucleotide sequence ID" value="XM_008021874.1"/>
</dbReference>
<dbReference type="Proteomes" id="UP000016935">
    <property type="component" value="Unassembled WGS sequence"/>
</dbReference>
<gene>
    <name evidence="1" type="ORF">SETTUDRAFT_18265</name>
</gene>
<sequence length="133" mass="14658">MFVLFGAVALAGDPPSGNWWSTDCYSSGIYFNDTSTNPPTRVYTHPGDAGFYYDWMLTRHVCEDDFSPSARYLEGIGRCVANEEGYSINGALSWSSCAAHARQGFFGYNDNGDQDYSQKYVGNAEGRGYLPGQ</sequence>